<sequence>MKAITDYSSEDLNALLKDLQIQYQEARAQNLNLNMARGKPAAAQLDLSNELLNKMENYTLADGTDARNYGILEGIPECRQLFGELLGLNPDQMIIGGNASLNLMFDTLSFLCLFGTGGCKPWVWQKYNGTPVKFLCPVPGYDRHFKICEELDIEMISVPLKEDGPDMDIVMDLVRKDASIKGIWCVPLHSNPQGVCYSDHVVDQLASMETAADDFRIFWDNAYGIHHIYEEVPLKDILKACKDAGHPERAYYFFSTSKISFPGAGISLIASGPENIKELKEHMSAQTIGHDKLNQLRHVRFFKTPENIKIHMKKLAEELRPKFDMVLDKLDQNLSGTGLASWSTPKGGYFVSLDTLPGCAKRTVELARAAGVTLTGAGATYPYGKDPKDSNIRIAPTYPVIEELEKAMDIFTICVKIAGIEKIMKPD</sequence>
<evidence type="ECO:0000313" key="2">
    <source>
        <dbReference type="EMBL" id="CUN63930.1"/>
    </source>
</evidence>
<dbReference type="Pfam" id="PF12897">
    <property type="entry name" value="Asp_aminotransf"/>
    <property type="match status" value="1"/>
</dbReference>
<protein>
    <submittedName>
        <fullName evidence="2">Putative aminotransferase MSMEG_6286</fullName>
    </submittedName>
</protein>
<dbReference type="InterPro" id="IPR024551">
    <property type="entry name" value="AspAT_Ic"/>
</dbReference>
<dbReference type="AlphaFoldDB" id="A0A173YK39"/>
<dbReference type="GO" id="GO:0004069">
    <property type="term" value="F:L-aspartate:2-oxoglutarate aminotransferase activity"/>
    <property type="evidence" value="ECO:0007669"/>
    <property type="project" value="InterPro"/>
</dbReference>
<dbReference type="STRING" id="39482.ERS852491_00119"/>
<organism evidence="2 3">
    <name type="scientific">Faecalicatena contorta</name>
    <dbReference type="NCBI Taxonomy" id="39482"/>
    <lineage>
        <taxon>Bacteria</taxon>
        <taxon>Bacillati</taxon>
        <taxon>Bacillota</taxon>
        <taxon>Clostridia</taxon>
        <taxon>Lachnospirales</taxon>
        <taxon>Lachnospiraceae</taxon>
        <taxon>Faecalicatena</taxon>
    </lineage>
</organism>
<dbReference type="PANTHER" id="PTHR43799">
    <property type="entry name" value="AMINOTRANSFERASE, PUTATIVE-RELATED"/>
    <property type="match status" value="1"/>
</dbReference>
<dbReference type="RefSeq" id="WP_050641781.1">
    <property type="nucleotide sequence ID" value="NZ_CABKUE010000009.1"/>
</dbReference>
<name>A0A173YK39_9FIRM</name>
<keyword evidence="2" id="KW-0808">Transferase</keyword>
<dbReference type="Proteomes" id="UP000095544">
    <property type="component" value="Unassembled WGS sequence"/>
</dbReference>
<dbReference type="OrthoDB" id="9802328at2"/>
<reference evidence="2 3" key="1">
    <citation type="submission" date="2015-09" db="EMBL/GenBank/DDBJ databases">
        <authorList>
            <consortium name="Pathogen Informatics"/>
        </authorList>
    </citation>
    <scope>NUCLEOTIDE SEQUENCE [LARGE SCALE GENOMIC DNA]</scope>
    <source>
        <strain evidence="2 3">2789STDY5834876</strain>
    </source>
</reference>
<accession>A0A173YK39</accession>
<dbReference type="InterPro" id="IPR015424">
    <property type="entry name" value="PyrdxlP-dep_Trfase"/>
</dbReference>
<dbReference type="InterPro" id="IPR015422">
    <property type="entry name" value="PyrdxlP-dep_Trfase_small"/>
</dbReference>
<dbReference type="Gene3D" id="3.90.1150.10">
    <property type="entry name" value="Aspartate Aminotransferase, domain 1"/>
    <property type="match status" value="1"/>
</dbReference>
<keyword evidence="1" id="KW-0175">Coiled coil</keyword>
<gene>
    <name evidence="2" type="ORF">ERS852491_00119</name>
</gene>
<dbReference type="SUPFAM" id="SSF53383">
    <property type="entry name" value="PLP-dependent transferases"/>
    <property type="match status" value="1"/>
</dbReference>
<dbReference type="Gene3D" id="3.40.640.10">
    <property type="entry name" value="Type I PLP-dependent aspartate aminotransferase-like (Major domain)"/>
    <property type="match status" value="1"/>
</dbReference>
<proteinExistence type="predicted"/>
<dbReference type="PANTHER" id="PTHR43799:SF1">
    <property type="entry name" value="ASPARTATE AMINOTRANSFERASE"/>
    <property type="match status" value="1"/>
</dbReference>
<dbReference type="CDD" id="cd00609">
    <property type="entry name" value="AAT_like"/>
    <property type="match status" value="1"/>
</dbReference>
<keyword evidence="2" id="KW-0032">Aminotransferase</keyword>
<evidence type="ECO:0000256" key="1">
    <source>
        <dbReference type="SAM" id="Coils"/>
    </source>
</evidence>
<feature type="coiled-coil region" evidence="1">
    <location>
        <begin position="9"/>
        <end position="36"/>
    </location>
</feature>
<dbReference type="EMBL" id="CYZU01000001">
    <property type="protein sequence ID" value="CUN63930.1"/>
    <property type="molecule type" value="Genomic_DNA"/>
</dbReference>
<evidence type="ECO:0000313" key="3">
    <source>
        <dbReference type="Proteomes" id="UP000095544"/>
    </source>
</evidence>
<dbReference type="InterPro" id="IPR015421">
    <property type="entry name" value="PyrdxlP-dep_Trfase_major"/>
</dbReference>